<protein>
    <submittedName>
        <fullName evidence="7">Porin family protein</fullName>
    </submittedName>
</protein>
<evidence type="ECO:0000256" key="1">
    <source>
        <dbReference type="ARBA" id="ARBA00004370"/>
    </source>
</evidence>
<dbReference type="Gene3D" id="2.40.160.20">
    <property type="match status" value="1"/>
</dbReference>
<dbReference type="SUPFAM" id="SSF56925">
    <property type="entry name" value="OMPA-like"/>
    <property type="match status" value="1"/>
</dbReference>
<dbReference type="PANTHER" id="PTHR34001">
    <property type="entry name" value="BLL7405 PROTEIN"/>
    <property type="match status" value="1"/>
</dbReference>
<dbReference type="RefSeq" id="WP_119896591.1">
    <property type="nucleotide sequence ID" value="NZ_QNRC01000058.1"/>
</dbReference>
<comment type="similarity">
    <text evidence="4">Belongs to the Omp25/RopB family.</text>
</comment>
<comment type="subcellular location">
    <subcellularLocation>
        <location evidence="1">Membrane</location>
    </subcellularLocation>
</comment>
<evidence type="ECO:0000256" key="2">
    <source>
        <dbReference type="ARBA" id="ARBA00022729"/>
    </source>
</evidence>
<dbReference type="InterPro" id="IPR011250">
    <property type="entry name" value="OMP/PagP_B-barrel"/>
</dbReference>
<reference evidence="8" key="1">
    <citation type="submission" date="2018-09" db="EMBL/GenBank/DDBJ databases">
        <title>Paracoccus onubensis nov. sp. a moderate halophilic bacterium isolated from Gruta de las Maravillas (Aracena, Spain).</title>
        <authorList>
            <person name="Jurado V."/>
            <person name="Gutierrez-Patricio S."/>
            <person name="Gonzalez-Pimentel J.L."/>
            <person name="Miller A.Z."/>
            <person name="Laiz L."/>
            <person name="Saiz-Jimenez C."/>
        </authorList>
    </citation>
    <scope>NUCLEOTIDE SEQUENCE [LARGE SCALE GENOMIC DNA]</scope>
    <source>
        <strain evidence="8">DSM 26381</strain>
    </source>
</reference>
<comment type="caution">
    <text evidence="7">The sequence shown here is derived from an EMBL/GenBank/DDBJ whole genome shotgun (WGS) entry which is preliminary data.</text>
</comment>
<proteinExistence type="inferred from homology"/>
<organism evidence="7 8">
    <name type="scientific">Paracoccus siganidrum</name>
    <dbReference type="NCBI Taxonomy" id="1276757"/>
    <lineage>
        <taxon>Bacteria</taxon>
        <taxon>Pseudomonadati</taxon>
        <taxon>Pseudomonadota</taxon>
        <taxon>Alphaproteobacteria</taxon>
        <taxon>Rhodobacterales</taxon>
        <taxon>Paracoccaceae</taxon>
        <taxon>Paracoccus</taxon>
    </lineage>
</organism>
<keyword evidence="8" id="KW-1185">Reference proteome</keyword>
<keyword evidence="2 5" id="KW-0732">Signal</keyword>
<dbReference type="Proteomes" id="UP000283587">
    <property type="component" value="Unassembled WGS sequence"/>
</dbReference>
<dbReference type="OrthoDB" id="268975at2"/>
<sequence length="203" mass="21687">MLKQLGIMSIAALAIGGAANAGSYAAPIIEAPVIAPAAPAPSHSNTWTGFYAGMQMSYSDFSVNLDGVDDATGGVYGIHAGYNHQLHNNMVIGGEITFDHSSADSDVWQVERLMTVRAKVGYAHNKWLVYGLAGYAHVRTEGADRAHGKSGGAVFGIGADYAVSDKWLVGGSWEGYRFSDFKNDPDNMEVDGGSVRFRVSYRF</sequence>
<evidence type="ECO:0000256" key="5">
    <source>
        <dbReference type="SAM" id="SignalP"/>
    </source>
</evidence>
<name>A0A419ABJ8_9RHOB</name>
<dbReference type="PANTHER" id="PTHR34001:SF3">
    <property type="entry name" value="BLL7405 PROTEIN"/>
    <property type="match status" value="1"/>
</dbReference>
<feature type="chain" id="PRO_5019356960" evidence="5">
    <location>
        <begin position="22"/>
        <end position="203"/>
    </location>
</feature>
<keyword evidence="3" id="KW-0472">Membrane</keyword>
<gene>
    <name evidence="7" type="ORF">D3P05_02370</name>
</gene>
<dbReference type="AlphaFoldDB" id="A0A419ABJ8"/>
<evidence type="ECO:0000256" key="4">
    <source>
        <dbReference type="ARBA" id="ARBA00038306"/>
    </source>
</evidence>
<dbReference type="InterPro" id="IPR051692">
    <property type="entry name" value="OMP-like"/>
</dbReference>
<dbReference type="GO" id="GO:0016020">
    <property type="term" value="C:membrane"/>
    <property type="evidence" value="ECO:0007669"/>
    <property type="project" value="UniProtKB-SubCell"/>
</dbReference>
<evidence type="ECO:0000313" key="8">
    <source>
        <dbReference type="Proteomes" id="UP000283587"/>
    </source>
</evidence>
<feature type="domain" description="Outer membrane protein beta-barrel" evidence="6">
    <location>
        <begin position="37"/>
        <end position="203"/>
    </location>
</feature>
<accession>A0A419ABJ8</accession>
<dbReference type="InterPro" id="IPR027385">
    <property type="entry name" value="Beta-barrel_OMP"/>
</dbReference>
<dbReference type="Pfam" id="PF13505">
    <property type="entry name" value="OMP_b-brl"/>
    <property type="match status" value="1"/>
</dbReference>
<feature type="signal peptide" evidence="5">
    <location>
        <begin position="1"/>
        <end position="21"/>
    </location>
</feature>
<evidence type="ECO:0000259" key="6">
    <source>
        <dbReference type="Pfam" id="PF13505"/>
    </source>
</evidence>
<evidence type="ECO:0000313" key="7">
    <source>
        <dbReference type="EMBL" id="RJL20901.1"/>
    </source>
</evidence>
<evidence type="ECO:0000256" key="3">
    <source>
        <dbReference type="ARBA" id="ARBA00023136"/>
    </source>
</evidence>
<dbReference type="EMBL" id="QZEW01000007">
    <property type="protein sequence ID" value="RJL20901.1"/>
    <property type="molecule type" value="Genomic_DNA"/>
</dbReference>